<keyword evidence="5" id="KW-1185">Reference proteome</keyword>
<dbReference type="Gene3D" id="1.10.260.40">
    <property type="entry name" value="lambda repressor-like DNA-binding domains"/>
    <property type="match status" value="1"/>
</dbReference>
<feature type="transmembrane region" description="Helical" evidence="2">
    <location>
        <begin position="142"/>
        <end position="161"/>
    </location>
</feature>
<feature type="transmembrane region" description="Helical" evidence="2">
    <location>
        <begin position="109"/>
        <end position="130"/>
    </location>
</feature>
<dbReference type="PANTHER" id="PTHR46558:SF4">
    <property type="entry name" value="DNA-BIDING PHAGE PROTEIN"/>
    <property type="match status" value="1"/>
</dbReference>
<dbReference type="EMBL" id="AZCX01000003">
    <property type="protein sequence ID" value="KRK48589.1"/>
    <property type="molecule type" value="Genomic_DNA"/>
</dbReference>
<dbReference type="CDD" id="cd00093">
    <property type="entry name" value="HTH_XRE"/>
    <property type="match status" value="1"/>
</dbReference>
<dbReference type="AlphaFoldDB" id="A0A0R1HP19"/>
<name>A0A0R1HP19_9LACO</name>
<dbReference type="SMART" id="SM00530">
    <property type="entry name" value="HTH_XRE"/>
    <property type="match status" value="1"/>
</dbReference>
<sequence>MKLSEKLKQGRQRARLTQVEVAESLHVSRKTISGWENGRGAPDRAILVQLSQLYQVPIAVLIDDDQELDLSEAALQKAARRRRLTQLSYWLMVPLLGLAYAEFFRLNGFHLPIVMVLAVVNSCVYLSLFSDWGRFSSVRRRLIAITTTLIIFIFNLLIIGLDKRFLKFFTAESPSYLAGVIFGHLADVVFLTVMLMSLIFLKPRSVEPKKKDH</sequence>
<keyword evidence="1" id="KW-0238">DNA-binding</keyword>
<dbReference type="GO" id="GO:0003677">
    <property type="term" value="F:DNA binding"/>
    <property type="evidence" value="ECO:0007669"/>
    <property type="project" value="UniProtKB-KW"/>
</dbReference>
<feature type="domain" description="HTH cro/C1-type" evidence="3">
    <location>
        <begin position="7"/>
        <end position="61"/>
    </location>
</feature>
<organism evidence="4 5">
    <name type="scientific">Secundilactobacillus kimchicus JCM 15530</name>
    <dbReference type="NCBI Taxonomy" id="1302272"/>
    <lineage>
        <taxon>Bacteria</taxon>
        <taxon>Bacillati</taxon>
        <taxon>Bacillota</taxon>
        <taxon>Bacilli</taxon>
        <taxon>Lactobacillales</taxon>
        <taxon>Lactobacillaceae</taxon>
        <taxon>Secundilactobacillus</taxon>
    </lineage>
</organism>
<dbReference type="PANTHER" id="PTHR46558">
    <property type="entry name" value="TRACRIPTIONAL REGULATORY PROTEIN-RELATED-RELATED"/>
    <property type="match status" value="1"/>
</dbReference>
<keyword evidence="2" id="KW-1133">Transmembrane helix</keyword>
<keyword evidence="2" id="KW-0472">Membrane</keyword>
<dbReference type="RefSeq" id="WP_056942370.1">
    <property type="nucleotide sequence ID" value="NZ_AZCX01000003.1"/>
</dbReference>
<dbReference type="STRING" id="1302272.FC96_GL001702"/>
<dbReference type="SUPFAM" id="SSF47413">
    <property type="entry name" value="lambda repressor-like DNA-binding domains"/>
    <property type="match status" value="1"/>
</dbReference>
<keyword evidence="2" id="KW-0812">Transmembrane</keyword>
<dbReference type="PATRIC" id="fig|1302272.5.peg.1720"/>
<proteinExistence type="predicted"/>
<feature type="transmembrane region" description="Helical" evidence="2">
    <location>
        <begin position="181"/>
        <end position="201"/>
    </location>
</feature>
<evidence type="ECO:0000313" key="4">
    <source>
        <dbReference type="EMBL" id="KRK48589.1"/>
    </source>
</evidence>
<feature type="transmembrane region" description="Helical" evidence="2">
    <location>
        <begin position="87"/>
        <end position="103"/>
    </location>
</feature>
<evidence type="ECO:0000256" key="1">
    <source>
        <dbReference type="ARBA" id="ARBA00023125"/>
    </source>
</evidence>
<protein>
    <recommendedName>
        <fullName evidence="3">HTH cro/C1-type domain-containing protein</fullName>
    </recommendedName>
</protein>
<evidence type="ECO:0000313" key="5">
    <source>
        <dbReference type="Proteomes" id="UP000050911"/>
    </source>
</evidence>
<dbReference type="InterPro" id="IPR001387">
    <property type="entry name" value="Cro/C1-type_HTH"/>
</dbReference>
<evidence type="ECO:0000256" key="2">
    <source>
        <dbReference type="SAM" id="Phobius"/>
    </source>
</evidence>
<comment type="caution">
    <text evidence="4">The sequence shown here is derived from an EMBL/GenBank/DDBJ whole genome shotgun (WGS) entry which is preliminary data.</text>
</comment>
<evidence type="ECO:0000259" key="3">
    <source>
        <dbReference type="PROSITE" id="PS50943"/>
    </source>
</evidence>
<gene>
    <name evidence="4" type="ORF">FC96_GL001702</name>
</gene>
<dbReference type="Pfam" id="PF01381">
    <property type="entry name" value="HTH_3"/>
    <property type="match status" value="1"/>
</dbReference>
<dbReference type="PROSITE" id="PS50943">
    <property type="entry name" value="HTH_CROC1"/>
    <property type="match status" value="1"/>
</dbReference>
<accession>A0A0R1HP19</accession>
<dbReference type="Proteomes" id="UP000050911">
    <property type="component" value="Unassembled WGS sequence"/>
</dbReference>
<dbReference type="InterPro" id="IPR010982">
    <property type="entry name" value="Lambda_DNA-bd_dom_sf"/>
</dbReference>
<reference evidence="4 5" key="1">
    <citation type="journal article" date="2015" name="Genome Announc.">
        <title>Expanding the biotechnology potential of lactobacilli through comparative genomics of 213 strains and associated genera.</title>
        <authorList>
            <person name="Sun Z."/>
            <person name="Harris H.M."/>
            <person name="McCann A."/>
            <person name="Guo C."/>
            <person name="Argimon S."/>
            <person name="Zhang W."/>
            <person name="Yang X."/>
            <person name="Jeffery I.B."/>
            <person name="Cooney J.C."/>
            <person name="Kagawa T.F."/>
            <person name="Liu W."/>
            <person name="Song Y."/>
            <person name="Salvetti E."/>
            <person name="Wrobel A."/>
            <person name="Rasinkangas P."/>
            <person name="Parkhill J."/>
            <person name="Rea M.C."/>
            <person name="O'Sullivan O."/>
            <person name="Ritari J."/>
            <person name="Douillard F.P."/>
            <person name="Paul Ross R."/>
            <person name="Yang R."/>
            <person name="Briner A.E."/>
            <person name="Felis G.E."/>
            <person name="de Vos W.M."/>
            <person name="Barrangou R."/>
            <person name="Klaenhammer T.R."/>
            <person name="Caufield P.W."/>
            <person name="Cui Y."/>
            <person name="Zhang H."/>
            <person name="O'Toole P.W."/>
        </authorList>
    </citation>
    <scope>NUCLEOTIDE SEQUENCE [LARGE SCALE GENOMIC DNA]</scope>
    <source>
        <strain evidence="4 5">JCM 15530</strain>
    </source>
</reference>